<dbReference type="InterPro" id="IPR011067">
    <property type="entry name" value="Plasmid_toxin/cell-grow_inhib"/>
</dbReference>
<dbReference type="OrthoDB" id="9808744at2"/>
<reference evidence="1 2" key="1">
    <citation type="submission" date="2019-03" db="EMBL/GenBank/DDBJ databases">
        <title>Genomic analyses of the natural microbiome of Caenorhabditis elegans.</title>
        <authorList>
            <person name="Samuel B."/>
        </authorList>
    </citation>
    <scope>NUCLEOTIDE SEQUENCE [LARGE SCALE GENOMIC DNA]</scope>
    <source>
        <strain evidence="1 2">JUb89</strain>
    </source>
</reference>
<dbReference type="PANTHER" id="PTHR33988">
    <property type="entry name" value="ENDORIBONUCLEASE MAZF-RELATED"/>
    <property type="match status" value="1"/>
</dbReference>
<dbReference type="GO" id="GO:0004521">
    <property type="term" value="F:RNA endonuclease activity"/>
    <property type="evidence" value="ECO:0007669"/>
    <property type="project" value="TreeGrafter"/>
</dbReference>
<dbReference type="SUPFAM" id="SSF50118">
    <property type="entry name" value="Cell growth inhibitor/plasmid maintenance toxic component"/>
    <property type="match status" value="1"/>
</dbReference>
<dbReference type="Gene3D" id="2.30.30.110">
    <property type="match status" value="1"/>
</dbReference>
<dbReference type="Pfam" id="PF02452">
    <property type="entry name" value="PemK_toxin"/>
    <property type="match status" value="1"/>
</dbReference>
<name>A0A4R1XVQ2_ACICA</name>
<proteinExistence type="predicted"/>
<keyword evidence="2" id="KW-1185">Reference proteome</keyword>
<protein>
    <submittedName>
        <fullName evidence="1">mRNA interferase MazF/mRNA interferase ChpB</fullName>
    </submittedName>
</protein>
<sequence length="111" mass="12401">MERGDIYLISLDPTKGHEQQGKRPVLVISPKAFNIVTQLPIVLPITTGGKFAQNIGFSVVLKSSTTTGIVRCDQPRSLDFKARHAIYLESIDIQVLDEVMARYLAIFEDQK</sequence>
<dbReference type="GO" id="GO:0016075">
    <property type="term" value="P:rRNA catabolic process"/>
    <property type="evidence" value="ECO:0007669"/>
    <property type="project" value="TreeGrafter"/>
</dbReference>
<dbReference type="InterPro" id="IPR003477">
    <property type="entry name" value="PemK-like"/>
</dbReference>
<gene>
    <name evidence="1" type="ORF">EC844_109114</name>
</gene>
<dbReference type="Proteomes" id="UP000294963">
    <property type="component" value="Unassembled WGS sequence"/>
</dbReference>
<dbReference type="AlphaFoldDB" id="A0A4R1XVQ2"/>
<dbReference type="EMBL" id="SLVJ01000009">
    <property type="protein sequence ID" value="TCM67342.1"/>
    <property type="molecule type" value="Genomic_DNA"/>
</dbReference>
<dbReference type="PANTHER" id="PTHR33988:SF3">
    <property type="entry name" value="ENDORIBONUCLEASE TOXIN CHPB-RELATED"/>
    <property type="match status" value="1"/>
</dbReference>
<evidence type="ECO:0000313" key="2">
    <source>
        <dbReference type="Proteomes" id="UP000294963"/>
    </source>
</evidence>
<dbReference type="GO" id="GO:0003677">
    <property type="term" value="F:DNA binding"/>
    <property type="evidence" value="ECO:0007669"/>
    <property type="project" value="InterPro"/>
</dbReference>
<evidence type="ECO:0000313" key="1">
    <source>
        <dbReference type="EMBL" id="TCM67342.1"/>
    </source>
</evidence>
<comment type="caution">
    <text evidence="1">The sequence shown here is derived from an EMBL/GenBank/DDBJ whole genome shotgun (WGS) entry which is preliminary data.</text>
</comment>
<organism evidence="1 2">
    <name type="scientific">Acinetobacter calcoaceticus</name>
    <dbReference type="NCBI Taxonomy" id="471"/>
    <lineage>
        <taxon>Bacteria</taxon>
        <taxon>Pseudomonadati</taxon>
        <taxon>Pseudomonadota</taxon>
        <taxon>Gammaproteobacteria</taxon>
        <taxon>Moraxellales</taxon>
        <taxon>Moraxellaceae</taxon>
        <taxon>Acinetobacter</taxon>
        <taxon>Acinetobacter calcoaceticus/baumannii complex</taxon>
    </lineage>
</organism>
<dbReference type="GO" id="GO:0006402">
    <property type="term" value="P:mRNA catabolic process"/>
    <property type="evidence" value="ECO:0007669"/>
    <property type="project" value="TreeGrafter"/>
</dbReference>
<accession>A0A4R1XVQ2</accession>